<proteinExistence type="predicted"/>
<dbReference type="AlphaFoldDB" id="A0A1Y5EM85"/>
<gene>
    <name evidence="1" type="ORF">A9Q75_04150</name>
</gene>
<comment type="caution">
    <text evidence="1">The sequence shown here is derived from an EMBL/GenBank/DDBJ whole genome shotgun (WGS) entry which is preliminary data.</text>
</comment>
<dbReference type="InterPro" id="IPR014347">
    <property type="entry name" value="Tautomerase/MIF_sf"/>
</dbReference>
<accession>A0A1Y5EM85</accession>
<sequence>MPHVEIKYSDNVEFDMDKVFDAIEEVINKKDNSAGECKSRAYPCSQYKYAHILVTVTLLTKPHRDKIFTQKLSSEIEKVIKAHLKQSLYFSLNIEYSLNYYTTNIHNVEGDNLQCMADNVTS</sequence>
<protein>
    <recommendedName>
        <fullName evidence="3">5-carboxymethyl-2-hydroxymuconate isomerase</fullName>
    </recommendedName>
</protein>
<evidence type="ECO:0000313" key="2">
    <source>
        <dbReference type="Proteomes" id="UP000243053"/>
    </source>
</evidence>
<dbReference type="Gene3D" id="3.30.429.10">
    <property type="entry name" value="Macrophage Migration Inhibitory Factor"/>
    <property type="match status" value="1"/>
</dbReference>
<name>A0A1Y5EM85_COLPS</name>
<evidence type="ECO:0000313" key="1">
    <source>
        <dbReference type="EMBL" id="OUR83822.1"/>
    </source>
</evidence>
<dbReference type="Proteomes" id="UP000243053">
    <property type="component" value="Unassembled WGS sequence"/>
</dbReference>
<evidence type="ECO:0008006" key="3">
    <source>
        <dbReference type="Google" id="ProtNLM"/>
    </source>
</evidence>
<organism evidence="1 2">
    <name type="scientific">Colwellia psychrerythraea</name>
    <name type="common">Vibrio psychroerythus</name>
    <dbReference type="NCBI Taxonomy" id="28229"/>
    <lineage>
        <taxon>Bacteria</taxon>
        <taxon>Pseudomonadati</taxon>
        <taxon>Pseudomonadota</taxon>
        <taxon>Gammaproteobacteria</taxon>
        <taxon>Alteromonadales</taxon>
        <taxon>Colwelliaceae</taxon>
        <taxon>Colwellia</taxon>
    </lineage>
</organism>
<dbReference type="EMBL" id="MAAF01000025">
    <property type="protein sequence ID" value="OUR83822.1"/>
    <property type="molecule type" value="Genomic_DNA"/>
</dbReference>
<reference evidence="2" key="1">
    <citation type="journal article" date="2017" name="Proc. Natl. Acad. Sci. U.S.A.">
        <title>Simulation of Deepwater Horizon oil plume reveals substrate specialization within a complex community of hydrocarbon degraders.</title>
        <authorList>
            <person name="Hu P."/>
            <person name="Dubinsky E.A."/>
            <person name="Probst A.J."/>
            <person name="Wang J."/>
            <person name="Sieber C.M.K."/>
            <person name="Tom L.M."/>
            <person name="Gardinali P."/>
            <person name="Banfield J.F."/>
            <person name="Atlas R.M."/>
            <person name="Andersen G.L."/>
        </authorList>
    </citation>
    <scope>NUCLEOTIDE SEQUENCE [LARGE SCALE GENOMIC DNA]</scope>
</reference>
<dbReference type="SUPFAM" id="SSF55331">
    <property type="entry name" value="Tautomerase/MIF"/>
    <property type="match status" value="1"/>
</dbReference>